<dbReference type="EMBL" id="LVJS01000054">
    <property type="protein sequence ID" value="KZC22650.1"/>
    <property type="molecule type" value="Genomic_DNA"/>
</dbReference>
<dbReference type="STRING" id="416169.RHOFW104T7_17725"/>
<dbReference type="InterPro" id="IPR008972">
    <property type="entry name" value="Cupredoxin"/>
</dbReference>
<evidence type="ECO:0000313" key="4">
    <source>
        <dbReference type="Proteomes" id="UP000076131"/>
    </source>
</evidence>
<dbReference type="Pfam" id="PF13473">
    <property type="entry name" value="Cupredoxin_1"/>
    <property type="match status" value="1"/>
</dbReference>
<dbReference type="InterPro" id="IPR028096">
    <property type="entry name" value="EfeO_Cupredoxin"/>
</dbReference>
<dbReference type="SUPFAM" id="SSF49503">
    <property type="entry name" value="Cupredoxins"/>
    <property type="match status" value="1"/>
</dbReference>
<dbReference type="Proteomes" id="UP000076131">
    <property type="component" value="Unassembled WGS sequence"/>
</dbReference>
<keyword evidence="4" id="KW-1185">Reference proteome</keyword>
<feature type="signal peptide" evidence="1">
    <location>
        <begin position="1"/>
        <end position="21"/>
    </location>
</feature>
<evidence type="ECO:0000256" key="1">
    <source>
        <dbReference type="SAM" id="SignalP"/>
    </source>
</evidence>
<reference evidence="3 4" key="1">
    <citation type="journal article" date="2016" name="MBio">
        <title>Lateral Gene Transfer in a Heavy Metal-Contaminated-Groundwater Microbial Community.</title>
        <authorList>
            <person name="Hemme C.L."/>
            <person name="Green S.J."/>
            <person name="Rishishwar L."/>
            <person name="Prakash O."/>
            <person name="Pettenato A."/>
            <person name="Chakraborty R."/>
            <person name="Deutschbauer A.M."/>
            <person name="Van Nostrand J.D."/>
            <person name="Wu L."/>
            <person name="He Z."/>
            <person name="Jordan I.K."/>
            <person name="Hazen T.C."/>
            <person name="Arkin A.P."/>
            <person name="Kostka J.E."/>
            <person name="Zhou J."/>
        </authorList>
    </citation>
    <scope>NUCLEOTIDE SEQUENCE [LARGE SCALE GENOMIC DNA]</scope>
    <source>
        <strain evidence="3 4">FW104-T7</strain>
    </source>
</reference>
<evidence type="ECO:0000259" key="2">
    <source>
        <dbReference type="Pfam" id="PF13473"/>
    </source>
</evidence>
<gene>
    <name evidence="3" type="ORF">RHOFW104T7_17725</name>
</gene>
<name>A0A154QFU6_9GAMM</name>
<sequence>MNRFLMLIGTALLLAAGNVAASEPPEYTLVIKNHRYQPSEIRMPANTKVRIVVNNQDPTPEEFESTDFNREKLVLPNGSATVYVGPLRAGTYAFFGDFHQDTAQGRLIVE</sequence>
<feature type="domain" description="EfeO-type cupredoxin-like" evidence="2">
    <location>
        <begin position="6"/>
        <end position="109"/>
    </location>
</feature>
<organism evidence="3 4">
    <name type="scientific">Rhodanobacter thiooxydans</name>
    <dbReference type="NCBI Taxonomy" id="416169"/>
    <lineage>
        <taxon>Bacteria</taxon>
        <taxon>Pseudomonadati</taxon>
        <taxon>Pseudomonadota</taxon>
        <taxon>Gammaproteobacteria</taxon>
        <taxon>Lysobacterales</taxon>
        <taxon>Rhodanobacteraceae</taxon>
        <taxon>Rhodanobacter</taxon>
    </lineage>
</organism>
<feature type="chain" id="PRO_5007599948" description="EfeO-type cupredoxin-like domain-containing protein" evidence="1">
    <location>
        <begin position="22"/>
        <end position="110"/>
    </location>
</feature>
<accession>A0A154QFU6</accession>
<proteinExistence type="predicted"/>
<keyword evidence="1" id="KW-0732">Signal</keyword>
<dbReference type="AlphaFoldDB" id="A0A154QFU6"/>
<dbReference type="Gene3D" id="2.60.40.420">
    <property type="entry name" value="Cupredoxins - blue copper proteins"/>
    <property type="match status" value="1"/>
</dbReference>
<dbReference type="eggNOG" id="COG4633">
    <property type="taxonomic scope" value="Bacteria"/>
</dbReference>
<comment type="caution">
    <text evidence="3">The sequence shown here is derived from an EMBL/GenBank/DDBJ whole genome shotgun (WGS) entry which is preliminary data.</text>
</comment>
<protein>
    <recommendedName>
        <fullName evidence="2">EfeO-type cupredoxin-like domain-containing protein</fullName>
    </recommendedName>
</protein>
<evidence type="ECO:0000313" key="3">
    <source>
        <dbReference type="EMBL" id="KZC22650.1"/>
    </source>
</evidence>